<feature type="domain" description="Transcription regulator PadR N-terminal" evidence="1">
    <location>
        <begin position="17"/>
        <end position="88"/>
    </location>
</feature>
<evidence type="ECO:0000259" key="1">
    <source>
        <dbReference type="Pfam" id="PF03551"/>
    </source>
</evidence>
<dbReference type="KEGG" id="dea:FPZ08_09450"/>
<evidence type="ECO:0000313" key="2">
    <source>
        <dbReference type="EMBL" id="QDZ10957.1"/>
    </source>
</evidence>
<evidence type="ECO:0000313" key="3">
    <source>
        <dbReference type="Proteomes" id="UP000315364"/>
    </source>
</evidence>
<dbReference type="Proteomes" id="UP000315364">
    <property type="component" value="Chromosome"/>
</dbReference>
<organism evidence="2 3">
    <name type="scientific">Devosia ginsengisoli</name>
    <dbReference type="NCBI Taxonomy" id="400770"/>
    <lineage>
        <taxon>Bacteria</taxon>
        <taxon>Pseudomonadati</taxon>
        <taxon>Pseudomonadota</taxon>
        <taxon>Alphaproteobacteria</taxon>
        <taxon>Hyphomicrobiales</taxon>
        <taxon>Devosiaceae</taxon>
        <taxon>Devosia</taxon>
    </lineage>
</organism>
<dbReference type="PANTHER" id="PTHR33169:SF14">
    <property type="entry name" value="TRANSCRIPTIONAL REGULATOR RV3488"/>
    <property type="match status" value="1"/>
</dbReference>
<accession>A0A5B8LRP8</accession>
<dbReference type="RefSeq" id="WP_146289741.1">
    <property type="nucleotide sequence ID" value="NZ_CP042304.1"/>
</dbReference>
<dbReference type="Pfam" id="PF03551">
    <property type="entry name" value="PadR"/>
    <property type="match status" value="1"/>
</dbReference>
<dbReference type="EMBL" id="CP042304">
    <property type="protein sequence ID" value="QDZ10957.1"/>
    <property type="molecule type" value="Genomic_DNA"/>
</dbReference>
<dbReference type="AlphaFoldDB" id="A0A5B8LRP8"/>
<reference evidence="2 3" key="1">
    <citation type="submission" date="2019-07" db="EMBL/GenBank/DDBJ databases">
        <title>Full genome sequence of Devosia sp. Gsoil 520.</title>
        <authorList>
            <person name="Im W.-T."/>
        </authorList>
    </citation>
    <scope>NUCLEOTIDE SEQUENCE [LARGE SCALE GENOMIC DNA]</scope>
    <source>
        <strain evidence="2 3">Gsoil 520</strain>
    </source>
</reference>
<dbReference type="SUPFAM" id="SSF46785">
    <property type="entry name" value="Winged helix' DNA-binding domain"/>
    <property type="match status" value="1"/>
</dbReference>
<protein>
    <submittedName>
        <fullName evidence="2">PadR family transcriptional regulator</fullName>
    </submittedName>
</protein>
<keyword evidence="3" id="KW-1185">Reference proteome</keyword>
<dbReference type="InterPro" id="IPR036390">
    <property type="entry name" value="WH_DNA-bd_sf"/>
</dbReference>
<sequence>MPAPSSPFLNGVPELLVLRLLRDREMYGYEIVQAIRDASGEAIGFAEGVIYPLLHALERDGALTARRQTINGRSRVYYAVSADGLGRLEALAAQWRNLNTAIGAILEAPAHARPA</sequence>
<proteinExistence type="predicted"/>
<dbReference type="PANTHER" id="PTHR33169">
    <property type="entry name" value="PADR-FAMILY TRANSCRIPTIONAL REGULATOR"/>
    <property type="match status" value="1"/>
</dbReference>
<dbReference type="InterPro" id="IPR036388">
    <property type="entry name" value="WH-like_DNA-bd_sf"/>
</dbReference>
<dbReference type="Gene3D" id="1.10.10.10">
    <property type="entry name" value="Winged helix-like DNA-binding domain superfamily/Winged helix DNA-binding domain"/>
    <property type="match status" value="1"/>
</dbReference>
<dbReference type="InterPro" id="IPR052509">
    <property type="entry name" value="Metal_resp_DNA-bind_regulator"/>
</dbReference>
<dbReference type="OrthoDB" id="9814826at2"/>
<dbReference type="InterPro" id="IPR005149">
    <property type="entry name" value="Tscrpt_reg_PadR_N"/>
</dbReference>
<name>A0A5B8LRP8_9HYPH</name>
<gene>
    <name evidence="2" type="ORF">FPZ08_09450</name>
</gene>